<comment type="caution">
    <text evidence="1">The sequence shown here is derived from an EMBL/GenBank/DDBJ whole genome shotgun (WGS) entry which is preliminary data.</text>
</comment>
<gene>
    <name evidence="1" type="ORF">OGATHE_004348</name>
</gene>
<keyword evidence="2" id="KW-1185">Reference proteome</keyword>
<evidence type="ECO:0000313" key="2">
    <source>
        <dbReference type="Proteomes" id="UP000788993"/>
    </source>
</evidence>
<reference evidence="1" key="1">
    <citation type="journal article" date="2021" name="Open Biol.">
        <title>Shared evolutionary footprints suggest mitochondrial oxidative damage underlies multiple complex I losses in fungi.</title>
        <authorList>
            <person name="Schikora-Tamarit M.A."/>
            <person name="Marcet-Houben M."/>
            <person name="Nosek J."/>
            <person name="Gabaldon T."/>
        </authorList>
    </citation>
    <scope>NUCLEOTIDE SEQUENCE</scope>
    <source>
        <strain evidence="1">NCAIM Y.01608</strain>
    </source>
</reference>
<protein>
    <submittedName>
        <fullName evidence="1">Uncharacterized protein</fullName>
    </submittedName>
</protein>
<name>A0A9P8P0V5_9ASCO</name>
<dbReference type="Proteomes" id="UP000788993">
    <property type="component" value="Unassembled WGS sequence"/>
</dbReference>
<reference evidence="1" key="2">
    <citation type="submission" date="2021-01" db="EMBL/GenBank/DDBJ databases">
        <authorList>
            <person name="Schikora-Tamarit M.A."/>
        </authorList>
    </citation>
    <scope>NUCLEOTIDE SEQUENCE</scope>
    <source>
        <strain evidence="1">NCAIM Y.01608</strain>
    </source>
</reference>
<organism evidence="1 2">
    <name type="scientific">Ogataea polymorpha</name>
    <dbReference type="NCBI Taxonomy" id="460523"/>
    <lineage>
        <taxon>Eukaryota</taxon>
        <taxon>Fungi</taxon>
        <taxon>Dikarya</taxon>
        <taxon>Ascomycota</taxon>
        <taxon>Saccharomycotina</taxon>
        <taxon>Pichiomycetes</taxon>
        <taxon>Pichiales</taxon>
        <taxon>Pichiaceae</taxon>
        <taxon>Ogataea</taxon>
    </lineage>
</organism>
<dbReference type="EMBL" id="JAEUBD010001266">
    <property type="protein sequence ID" value="KAH3662772.1"/>
    <property type="molecule type" value="Genomic_DNA"/>
</dbReference>
<sequence length="121" mass="12717">MSVGCKSDGFRSGLGMLSAALSGDVCTCELCKFLSDGDDRDDDTGDESSPFCGCVTDTSSWCAFATLISWIGLSEGTGCLRRGVGVGVCDCDPPPLRRLGLIFMTGVEHTAPWRIVAAELL</sequence>
<proteinExistence type="predicted"/>
<evidence type="ECO:0000313" key="1">
    <source>
        <dbReference type="EMBL" id="KAH3662772.1"/>
    </source>
</evidence>
<accession>A0A9P8P0V5</accession>
<dbReference type="AlphaFoldDB" id="A0A9P8P0V5"/>